<dbReference type="InterPro" id="IPR011009">
    <property type="entry name" value="Kinase-like_dom_sf"/>
</dbReference>
<dbReference type="PANTHER" id="PTHR24416">
    <property type="entry name" value="TYROSINE-PROTEIN KINASE RECEPTOR"/>
    <property type="match status" value="1"/>
</dbReference>
<dbReference type="GO" id="GO:0007169">
    <property type="term" value="P:cell surface receptor protein tyrosine kinase signaling pathway"/>
    <property type="evidence" value="ECO:0007669"/>
    <property type="project" value="TreeGrafter"/>
</dbReference>
<evidence type="ECO:0000313" key="2">
    <source>
        <dbReference type="EMBL" id="PFX23736.1"/>
    </source>
</evidence>
<proteinExistence type="predicted"/>
<comment type="caution">
    <text evidence="2">The sequence shown here is derived from an EMBL/GenBank/DDBJ whole genome shotgun (WGS) entry which is preliminary data.</text>
</comment>
<keyword evidence="3" id="KW-1185">Reference proteome</keyword>
<name>A0A2B4S2U0_STYPI</name>
<dbReference type="GO" id="GO:0005886">
    <property type="term" value="C:plasma membrane"/>
    <property type="evidence" value="ECO:0007669"/>
    <property type="project" value="TreeGrafter"/>
</dbReference>
<protein>
    <submittedName>
        <fullName evidence="2">Tyrosine-protein kinase receptor Tie-1</fullName>
    </submittedName>
</protein>
<organism evidence="2 3">
    <name type="scientific">Stylophora pistillata</name>
    <name type="common">Smooth cauliflower coral</name>
    <dbReference type="NCBI Taxonomy" id="50429"/>
    <lineage>
        <taxon>Eukaryota</taxon>
        <taxon>Metazoa</taxon>
        <taxon>Cnidaria</taxon>
        <taxon>Anthozoa</taxon>
        <taxon>Hexacorallia</taxon>
        <taxon>Scleractinia</taxon>
        <taxon>Astrocoeniina</taxon>
        <taxon>Pocilloporidae</taxon>
        <taxon>Stylophora</taxon>
    </lineage>
</organism>
<sequence>MPTACLSHAHSMPTPQHVDDKLYQIMMRCWQNDPDGRPTFTEMRNQLKDMETLHKRLINMEMYDKYLYANSGDCSSQLIGSEIPDEATLPLKLNEFLGGLTAHLRPLKPLLPVFGPVPVHLYACITFLERSHSSSDLLRKLVPRCSFTRPYALRTGEIVSVPASPRSKGFGNYAPSNTRTTFKIPNYDSS</sequence>
<dbReference type="OrthoDB" id="4062651at2759"/>
<accession>A0A2B4S2U0</accession>
<dbReference type="InterPro" id="IPR001245">
    <property type="entry name" value="Ser-Thr/Tyr_kinase_cat_dom"/>
</dbReference>
<dbReference type="EMBL" id="LSMT01000198">
    <property type="protein sequence ID" value="PFX23736.1"/>
    <property type="molecule type" value="Genomic_DNA"/>
</dbReference>
<keyword evidence="2" id="KW-0675">Receptor</keyword>
<evidence type="ECO:0000313" key="3">
    <source>
        <dbReference type="Proteomes" id="UP000225706"/>
    </source>
</evidence>
<evidence type="ECO:0000259" key="1">
    <source>
        <dbReference type="Pfam" id="PF07714"/>
    </source>
</evidence>
<dbReference type="GO" id="GO:0043235">
    <property type="term" value="C:receptor complex"/>
    <property type="evidence" value="ECO:0007669"/>
    <property type="project" value="TreeGrafter"/>
</dbReference>
<dbReference type="Proteomes" id="UP000225706">
    <property type="component" value="Unassembled WGS sequence"/>
</dbReference>
<dbReference type="Pfam" id="PF07714">
    <property type="entry name" value="PK_Tyr_Ser-Thr"/>
    <property type="match status" value="1"/>
</dbReference>
<dbReference type="SUPFAM" id="SSF56112">
    <property type="entry name" value="Protein kinase-like (PK-like)"/>
    <property type="match status" value="1"/>
</dbReference>
<dbReference type="InterPro" id="IPR050122">
    <property type="entry name" value="RTK"/>
</dbReference>
<keyword evidence="2" id="KW-0418">Kinase</keyword>
<gene>
    <name evidence="2" type="primary">tie1</name>
    <name evidence="2" type="ORF">AWC38_SpisGene11715</name>
</gene>
<keyword evidence="2" id="KW-0808">Transferase</keyword>
<dbReference type="PANTHER" id="PTHR24416:SF611">
    <property type="entry name" value="TYROSINE-PROTEIN KINASE TRANSMEMBRANE RECEPTOR ROR"/>
    <property type="match status" value="1"/>
</dbReference>
<dbReference type="Gene3D" id="1.10.510.10">
    <property type="entry name" value="Transferase(Phosphotransferase) domain 1"/>
    <property type="match status" value="1"/>
</dbReference>
<feature type="domain" description="Serine-threonine/tyrosine-protein kinase catalytic" evidence="1">
    <location>
        <begin position="6"/>
        <end position="47"/>
    </location>
</feature>
<reference evidence="3" key="1">
    <citation type="journal article" date="2017" name="bioRxiv">
        <title>Comparative analysis of the genomes of Stylophora pistillata and Acropora digitifera provides evidence for extensive differences between species of corals.</title>
        <authorList>
            <person name="Voolstra C.R."/>
            <person name="Li Y."/>
            <person name="Liew Y.J."/>
            <person name="Baumgarten S."/>
            <person name="Zoccola D."/>
            <person name="Flot J.-F."/>
            <person name="Tambutte S."/>
            <person name="Allemand D."/>
            <person name="Aranda M."/>
        </authorList>
    </citation>
    <scope>NUCLEOTIDE SEQUENCE [LARGE SCALE GENOMIC DNA]</scope>
</reference>
<dbReference type="AlphaFoldDB" id="A0A2B4S2U0"/>
<dbReference type="GO" id="GO:0004714">
    <property type="term" value="F:transmembrane receptor protein tyrosine kinase activity"/>
    <property type="evidence" value="ECO:0007669"/>
    <property type="project" value="TreeGrafter"/>
</dbReference>